<keyword evidence="7 11" id="KW-0808">Transferase</keyword>
<dbReference type="Pfam" id="PF00155">
    <property type="entry name" value="Aminotran_1_2"/>
    <property type="match status" value="1"/>
</dbReference>
<dbReference type="PANTHER" id="PTHR43643:SF6">
    <property type="entry name" value="HISTIDINOL-PHOSPHATE AMINOTRANSFERASE"/>
    <property type="match status" value="1"/>
</dbReference>
<evidence type="ECO:0000256" key="12">
    <source>
        <dbReference type="SAM" id="MobiDB-lite"/>
    </source>
</evidence>
<dbReference type="InterPro" id="IPR015422">
    <property type="entry name" value="PyrdxlP-dep_Trfase_small"/>
</dbReference>
<dbReference type="InterPro" id="IPR004839">
    <property type="entry name" value="Aminotransferase_I/II_large"/>
</dbReference>
<evidence type="ECO:0000313" key="14">
    <source>
        <dbReference type="EMBL" id="MFC5862399.1"/>
    </source>
</evidence>
<evidence type="ECO:0000313" key="15">
    <source>
        <dbReference type="Proteomes" id="UP001596091"/>
    </source>
</evidence>
<dbReference type="PROSITE" id="PS00599">
    <property type="entry name" value="AA_TRANSFER_CLASS_2"/>
    <property type="match status" value="1"/>
</dbReference>
<evidence type="ECO:0000256" key="8">
    <source>
        <dbReference type="ARBA" id="ARBA00022898"/>
    </source>
</evidence>
<comment type="pathway">
    <text evidence="2 11">Amino-acid biosynthesis; L-histidine biosynthesis; L-histidine from 5-phospho-alpha-D-ribose 1-diphosphate: step 7/9.</text>
</comment>
<dbReference type="InterPro" id="IPR005861">
    <property type="entry name" value="HisP_aminotrans"/>
</dbReference>
<keyword evidence="6 11" id="KW-0028">Amino-acid biosynthesis</keyword>
<evidence type="ECO:0000256" key="9">
    <source>
        <dbReference type="ARBA" id="ARBA00023102"/>
    </source>
</evidence>
<protein>
    <recommendedName>
        <fullName evidence="11">Histidinol-phosphate aminotransferase</fullName>
        <ecNumber evidence="11">2.6.1.9</ecNumber>
    </recommendedName>
    <alternativeName>
        <fullName evidence="11">Imidazole acetol-phosphate transaminase</fullName>
    </alternativeName>
</protein>
<dbReference type="GO" id="GO:0004400">
    <property type="term" value="F:histidinol-phosphate transaminase activity"/>
    <property type="evidence" value="ECO:0007669"/>
    <property type="project" value="UniProtKB-EC"/>
</dbReference>
<dbReference type="EMBL" id="JBHSPH010000002">
    <property type="protein sequence ID" value="MFC5862399.1"/>
    <property type="molecule type" value="Genomic_DNA"/>
</dbReference>
<keyword evidence="9 11" id="KW-0368">Histidine biosynthesis</keyword>
<evidence type="ECO:0000256" key="1">
    <source>
        <dbReference type="ARBA" id="ARBA00001933"/>
    </source>
</evidence>
<comment type="subunit">
    <text evidence="4 11">Homodimer.</text>
</comment>
<evidence type="ECO:0000256" key="7">
    <source>
        <dbReference type="ARBA" id="ARBA00022679"/>
    </source>
</evidence>
<evidence type="ECO:0000256" key="6">
    <source>
        <dbReference type="ARBA" id="ARBA00022605"/>
    </source>
</evidence>
<evidence type="ECO:0000259" key="13">
    <source>
        <dbReference type="Pfam" id="PF00155"/>
    </source>
</evidence>
<evidence type="ECO:0000256" key="2">
    <source>
        <dbReference type="ARBA" id="ARBA00005011"/>
    </source>
</evidence>
<dbReference type="InterPro" id="IPR001917">
    <property type="entry name" value="Aminotrans_II_pyridoxalP_BS"/>
</dbReference>
<evidence type="ECO:0000256" key="3">
    <source>
        <dbReference type="ARBA" id="ARBA00007970"/>
    </source>
</evidence>
<evidence type="ECO:0000256" key="4">
    <source>
        <dbReference type="ARBA" id="ARBA00011738"/>
    </source>
</evidence>
<dbReference type="InterPro" id="IPR015424">
    <property type="entry name" value="PyrdxlP-dep_Trfase"/>
</dbReference>
<dbReference type="Proteomes" id="UP001596091">
    <property type="component" value="Unassembled WGS sequence"/>
</dbReference>
<feature type="region of interest" description="Disordered" evidence="12">
    <location>
        <begin position="1"/>
        <end position="20"/>
    </location>
</feature>
<dbReference type="EC" id="2.6.1.9" evidence="11"/>
<dbReference type="NCBIfam" id="TIGR01141">
    <property type="entry name" value="hisC"/>
    <property type="match status" value="1"/>
</dbReference>
<dbReference type="InterPro" id="IPR015421">
    <property type="entry name" value="PyrdxlP-dep_Trfase_major"/>
</dbReference>
<comment type="cofactor">
    <cofactor evidence="1 11">
        <name>pyridoxal 5'-phosphate</name>
        <dbReference type="ChEBI" id="CHEBI:597326"/>
    </cofactor>
</comment>
<dbReference type="Gene3D" id="3.40.640.10">
    <property type="entry name" value="Type I PLP-dependent aspartate aminotransferase-like (Major domain)"/>
    <property type="match status" value="1"/>
</dbReference>
<evidence type="ECO:0000256" key="10">
    <source>
        <dbReference type="ARBA" id="ARBA00047481"/>
    </source>
</evidence>
<evidence type="ECO:0000256" key="11">
    <source>
        <dbReference type="HAMAP-Rule" id="MF_01023"/>
    </source>
</evidence>
<feature type="domain" description="Aminotransferase class I/classII large" evidence="13">
    <location>
        <begin position="29"/>
        <end position="348"/>
    </location>
</feature>
<dbReference type="CDD" id="cd00609">
    <property type="entry name" value="AAT_like"/>
    <property type="match status" value="1"/>
</dbReference>
<organism evidence="14 15">
    <name type="scientific">Acidicapsa dinghuensis</name>
    <dbReference type="NCBI Taxonomy" id="2218256"/>
    <lineage>
        <taxon>Bacteria</taxon>
        <taxon>Pseudomonadati</taxon>
        <taxon>Acidobacteriota</taxon>
        <taxon>Terriglobia</taxon>
        <taxon>Terriglobales</taxon>
        <taxon>Acidobacteriaceae</taxon>
        <taxon>Acidicapsa</taxon>
    </lineage>
</organism>
<sequence length="362" mass="39763">MKVASTPQPRARVLSMPEYHPPLGNRDTLRLDFNENTVACSPAVERAIRNMTAAELTRYPEREPVEALAAQQLDLAPEQVILTNGVDEAIHVLCQAFLDTGDELLLPVPTYTMYAIYASATDATLCTVQADSTLAFPFEALKAAITPRTKLIAIANPNSPTGSIATREQLITLAEAAPHAILLVDEAYFHFYGETVIDLIGKLPNLIVARTFSKAYGLAALRLGLLAGPVHLLRWTRRVLSPYSVNSVALTALTAALQDSAYIDWYVRQIKQARTEFLAALDTMGLQYWPTEANFVLVNIGTLHREFVSAMRDKAILVRDRSADPGCDGLVRITIGTPEQMHSAITTIQTFVRTYKLAGVVR</sequence>
<keyword evidence="5 11" id="KW-0032">Aminotransferase</keyword>
<comment type="caution">
    <text evidence="14">The sequence shown here is derived from an EMBL/GenBank/DDBJ whole genome shotgun (WGS) entry which is preliminary data.</text>
</comment>
<dbReference type="InterPro" id="IPR050106">
    <property type="entry name" value="HistidinolP_aminotransfase"/>
</dbReference>
<dbReference type="HAMAP" id="MF_01023">
    <property type="entry name" value="HisC_aminotrans_2"/>
    <property type="match status" value="1"/>
</dbReference>
<name>A0ABW1EDH2_9BACT</name>
<feature type="modified residue" description="N6-(pyridoxal phosphate)lysine" evidence="11">
    <location>
        <position position="214"/>
    </location>
</feature>
<reference evidence="15" key="1">
    <citation type="journal article" date="2019" name="Int. J. Syst. Evol. Microbiol.">
        <title>The Global Catalogue of Microorganisms (GCM) 10K type strain sequencing project: providing services to taxonomists for standard genome sequencing and annotation.</title>
        <authorList>
            <consortium name="The Broad Institute Genomics Platform"/>
            <consortium name="The Broad Institute Genome Sequencing Center for Infectious Disease"/>
            <person name="Wu L."/>
            <person name="Ma J."/>
        </authorList>
    </citation>
    <scope>NUCLEOTIDE SEQUENCE [LARGE SCALE GENOMIC DNA]</scope>
    <source>
        <strain evidence="15">JCM 4087</strain>
    </source>
</reference>
<accession>A0ABW1EDH2</accession>
<keyword evidence="15" id="KW-1185">Reference proteome</keyword>
<keyword evidence="8 11" id="KW-0663">Pyridoxal phosphate</keyword>
<evidence type="ECO:0000256" key="5">
    <source>
        <dbReference type="ARBA" id="ARBA00022576"/>
    </source>
</evidence>
<dbReference type="SUPFAM" id="SSF53383">
    <property type="entry name" value="PLP-dependent transferases"/>
    <property type="match status" value="1"/>
</dbReference>
<proteinExistence type="inferred from homology"/>
<dbReference type="Gene3D" id="3.90.1150.10">
    <property type="entry name" value="Aspartate Aminotransferase, domain 1"/>
    <property type="match status" value="1"/>
</dbReference>
<dbReference type="PANTHER" id="PTHR43643">
    <property type="entry name" value="HISTIDINOL-PHOSPHATE AMINOTRANSFERASE 2"/>
    <property type="match status" value="1"/>
</dbReference>
<comment type="catalytic activity">
    <reaction evidence="10 11">
        <text>L-histidinol phosphate + 2-oxoglutarate = 3-(imidazol-4-yl)-2-oxopropyl phosphate + L-glutamate</text>
        <dbReference type="Rhea" id="RHEA:23744"/>
        <dbReference type="ChEBI" id="CHEBI:16810"/>
        <dbReference type="ChEBI" id="CHEBI:29985"/>
        <dbReference type="ChEBI" id="CHEBI:57766"/>
        <dbReference type="ChEBI" id="CHEBI:57980"/>
        <dbReference type="EC" id="2.6.1.9"/>
    </reaction>
</comment>
<comment type="similarity">
    <text evidence="3 11">Belongs to the class-II pyridoxal-phosphate-dependent aminotransferase family. Histidinol-phosphate aminotransferase subfamily.</text>
</comment>
<gene>
    <name evidence="11 14" type="primary">hisC</name>
    <name evidence="14" type="ORF">ACFPT7_08880</name>
</gene>